<evidence type="ECO:0000256" key="1">
    <source>
        <dbReference type="ARBA" id="ARBA00004141"/>
    </source>
</evidence>
<evidence type="ECO:0000256" key="3">
    <source>
        <dbReference type="ARBA" id="ARBA00022692"/>
    </source>
</evidence>
<feature type="transmembrane region" description="Helical" evidence="8">
    <location>
        <begin position="224"/>
        <end position="245"/>
    </location>
</feature>
<dbReference type="PANTHER" id="PTHR30477:SF13">
    <property type="entry name" value="IRON TRANSPORT SYSTEM MEMBRANE PROTEIN HI_0360-RELATED"/>
    <property type="match status" value="1"/>
</dbReference>
<keyword evidence="3 6" id="KW-0812">Transmembrane</keyword>
<comment type="caution">
    <text evidence="9">The sequence shown here is derived from an EMBL/GenBank/DDBJ whole genome shotgun (WGS) entry which is preliminary data.</text>
</comment>
<evidence type="ECO:0000256" key="2">
    <source>
        <dbReference type="ARBA" id="ARBA00008034"/>
    </source>
</evidence>
<dbReference type="InterPro" id="IPR001626">
    <property type="entry name" value="ABC_TroCD"/>
</dbReference>
<keyword evidence="6" id="KW-0813">Transport</keyword>
<feature type="transmembrane region" description="Helical" evidence="8">
    <location>
        <begin position="137"/>
        <end position="155"/>
    </location>
</feature>
<feature type="transmembrane region" description="Helical" evidence="8">
    <location>
        <begin position="58"/>
        <end position="84"/>
    </location>
</feature>
<evidence type="ECO:0000256" key="5">
    <source>
        <dbReference type="ARBA" id="ARBA00023136"/>
    </source>
</evidence>
<dbReference type="InterPro" id="IPR037294">
    <property type="entry name" value="ABC_BtuC-like"/>
</dbReference>
<feature type="transmembrane region" description="Helical" evidence="8">
    <location>
        <begin position="251"/>
        <end position="271"/>
    </location>
</feature>
<protein>
    <submittedName>
        <fullName evidence="9">Zinc ABC transporter permease AztB</fullName>
    </submittedName>
</protein>
<comment type="similarity">
    <text evidence="2 6">Belongs to the ABC-3 integral membrane protein family.</text>
</comment>
<comment type="subcellular location">
    <subcellularLocation>
        <location evidence="6">Cell membrane</location>
        <topology evidence="6">Multi-pass membrane protein</topology>
    </subcellularLocation>
    <subcellularLocation>
        <location evidence="1">Membrane</location>
        <topology evidence="1">Multi-pass membrane protein</topology>
    </subcellularLocation>
</comment>
<dbReference type="EMBL" id="BAAAQT010000001">
    <property type="protein sequence ID" value="GAA2170849.1"/>
    <property type="molecule type" value="Genomic_DNA"/>
</dbReference>
<reference evidence="9 10" key="1">
    <citation type="journal article" date="2019" name="Int. J. Syst. Evol. Microbiol.">
        <title>The Global Catalogue of Microorganisms (GCM) 10K type strain sequencing project: providing services to taxonomists for standard genome sequencing and annotation.</title>
        <authorList>
            <consortium name="The Broad Institute Genomics Platform"/>
            <consortium name="The Broad Institute Genome Sequencing Center for Infectious Disease"/>
            <person name="Wu L."/>
            <person name="Ma J."/>
        </authorList>
    </citation>
    <scope>NUCLEOTIDE SEQUENCE [LARGE SCALE GENOMIC DNA]</scope>
    <source>
        <strain evidence="9 10">JCM 16026</strain>
    </source>
</reference>
<accession>A0ABN3AJ94</accession>
<evidence type="ECO:0000256" key="4">
    <source>
        <dbReference type="ARBA" id="ARBA00022989"/>
    </source>
</evidence>
<feature type="region of interest" description="Disordered" evidence="7">
    <location>
        <begin position="281"/>
        <end position="300"/>
    </location>
</feature>
<keyword evidence="4 8" id="KW-1133">Transmembrane helix</keyword>
<evidence type="ECO:0000256" key="7">
    <source>
        <dbReference type="SAM" id="MobiDB-lite"/>
    </source>
</evidence>
<proteinExistence type="inferred from homology"/>
<dbReference type="PANTHER" id="PTHR30477">
    <property type="entry name" value="ABC-TRANSPORTER METAL-BINDING PROTEIN"/>
    <property type="match status" value="1"/>
</dbReference>
<sequence>MIVSWILEPFETAFFARALLGGVLAATICAIAGAWVVARGMAFLGEALGHGMLPGVAIATLVGASPLVGAAMSAAVMGLGIGWLTRRSRMQHDTAIGIAFVGMLATGVIVVSHSGSFATDVTAMLFGDVLAIRGGELVALGAGLVATIVVAAALHRPLVALAFDERVATTLGMRPRLARLGLSALVIVAVVASYQAVGTLLVVALLVAPPAAAALWARSMPAAMVGGAAIGALAVVGGLLASWHLATAAGASIALVAVGLLVASALLHALVGRTARETTAADAAATSPIPHPVTVPERTA</sequence>
<evidence type="ECO:0000313" key="9">
    <source>
        <dbReference type="EMBL" id="GAA2170849.1"/>
    </source>
</evidence>
<gene>
    <name evidence="9" type="primary">aztB</name>
    <name evidence="9" type="ORF">GCM10009846_02630</name>
</gene>
<dbReference type="Gene3D" id="1.10.3470.10">
    <property type="entry name" value="ABC transporter involved in vitamin B12 uptake, BtuC"/>
    <property type="match status" value="1"/>
</dbReference>
<feature type="transmembrane region" description="Helical" evidence="8">
    <location>
        <begin position="12"/>
        <end position="38"/>
    </location>
</feature>
<dbReference type="Pfam" id="PF00950">
    <property type="entry name" value="ABC-3"/>
    <property type="match status" value="1"/>
</dbReference>
<keyword evidence="5 8" id="KW-0472">Membrane</keyword>
<evidence type="ECO:0000256" key="8">
    <source>
        <dbReference type="SAM" id="Phobius"/>
    </source>
</evidence>
<evidence type="ECO:0000256" key="6">
    <source>
        <dbReference type="RuleBase" id="RU003943"/>
    </source>
</evidence>
<feature type="transmembrane region" description="Helical" evidence="8">
    <location>
        <begin position="176"/>
        <end position="194"/>
    </location>
</feature>
<keyword evidence="10" id="KW-1185">Reference proteome</keyword>
<name>A0ABN3AJ94_9MICO</name>
<dbReference type="SUPFAM" id="SSF81345">
    <property type="entry name" value="ABC transporter involved in vitamin B12 uptake, BtuC"/>
    <property type="match status" value="1"/>
</dbReference>
<dbReference type="Proteomes" id="UP001501599">
    <property type="component" value="Unassembled WGS sequence"/>
</dbReference>
<evidence type="ECO:0000313" key="10">
    <source>
        <dbReference type="Proteomes" id="UP001501599"/>
    </source>
</evidence>
<feature type="transmembrane region" description="Helical" evidence="8">
    <location>
        <begin position="96"/>
        <end position="117"/>
    </location>
</feature>
<organism evidence="9 10">
    <name type="scientific">Agrococcus versicolor</name>
    <dbReference type="NCBI Taxonomy" id="501482"/>
    <lineage>
        <taxon>Bacteria</taxon>
        <taxon>Bacillati</taxon>
        <taxon>Actinomycetota</taxon>
        <taxon>Actinomycetes</taxon>
        <taxon>Micrococcales</taxon>
        <taxon>Microbacteriaceae</taxon>
        <taxon>Agrococcus</taxon>
    </lineage>
</organism>
<dbReference type="NCBIfam" id="NF040871">
    <property type="entry name" value="AztB"/>
    <property type="match status" value="1"/>
</dbReference>